<dbReference type="OrthoDB" id="282393at2"/>
<accession>A0A3S0BWM0</accession>
<keyword evidence="3" id="KW-1185">Reference proteome</keyword>
<reference evidence="2 3" key="1">
    <citation type="submission" date="2018-11" db="EMBL/GenBank/DDBJ databases">
        <title>Arenibacter aquaticus sp.nov., a marine bacterium isolated from surface seawater in the South China Sea.</title>
        <authorList>
            <person name="Guo J."/>
            <person name="Sun J."/>
        </authorList>
    </citation>
    <scope>NUCLEOTIDE SEQUENCE [LARGE SCALE GENOMIC DNA]</scope>
    <source>
        <strain evidence="2 3">GUO666</strain>
    </source>
</reference>
<name>A0A3S0BWM0_9FLAO</name>
<gene>
    <name evidence="2" type="ORF">EHW67_09755</name>
</gene>
<dbReference type="InterPro" id="IPR012347">
    <property type="entry name" value="Ferritin-like"/>
</dbReference>
<dbReference type="InterPro" id="IPR011971">
    <property type="entry name" value="CHP02284"/>
</dbReference>
<evidence type="ECO:0000259" key="1">
    <source>
        <dbReference type="Pfam" id="PF09537"/>
    </source>
</evidence>
<dbReference type="AlphaFoldDB" id="A0A3S0BWM0"/>
<dbReference type="InterPro" id="IPR009078">
    <property type="entry name" value="Ferritin-like_SF"/>
</dbReference>
<sequence>MSTYTATVSEKLNDLLEKTYDAEKGYKKACDNTDNPYLKSFFEKKSADRQRFGLQLKSEIGSLGQEWKKDGSLAAAAHRTWMDFKAFFSADDDEAMLEEAIRGEKASVEEYKEVLSDASLPPSTTTLLTQQMNQIEADLNEVKRLEDLS</sequence>
<evidence type="ECO:0000313" key="2">
    <source>
        <dbReference type="EMBL" id="RTE53306.1"/>
    </source>
</evidence>
<dbReference type="Gene3D" id="1.20.1260.10">
    <property type="match status" value="1"/>
</dbReference>
<dbReference type="NCBIfam" id="TIGR02284">
    <property type="entry name" value="PA2169 family four-helix-bundle protein"/>
    <property type="match status" value="1"/>
</dbReference>
<dbReference type="Pfam" id="PF09537">
    <property type="entry name" value="DUF2383"/>
    <property type="match status" value="1"/>
</dbReference>
<evidence type="ECO:0000313" key="3">
    <source>
        <dbReference type="Proteomes" id="UP000267585"/>
    </source>
</evidence>
<dbReference type="InterPro" id="IPR019052">
    <property type="entry name" value="DUF2383"/>
</dbReference>
<protein>
    <submittedName>
        <fullName evidence="2">PA2169 family four-helix-bundle protein</fullName>
    </submittedName>
</protein>
<dbReference type="RefSeq" id="WP_126162201.1">
    <property type="nucleotide sequence ID" value="NZ_RQPJ01000005.1"/>
</dbReference>
<comment type="caution">
    <text evidence="2">The sequence shown here is derived from an EMBL/GenBank/DDBJ whole genome shotgun (WGS) entry which is preliminary data.</text>
</comment>
<dbReference type="PIRSF" id="PIRSF029477">
    <property type="entry name" value="UCP029477"/>
    <property type="match status" value="1"/>
</dbReference>
<dbReference type="InterPro" id="IPR016920">
    <property type="entry name" value="UCP029477"/>
</dbReference>
<dbReference type="EMBL" id="RQPJ01000005">
    <property type="protein sequence ID" value="RTE53306.1"/>
    <property type="molecule type" value="Genomic_DNA"/>
</dbReference>
<feature type="domain" description="DUF2383" evidence="1">
    <location>
        <begin position="8"/>
        <end position="116"/>
    </location>
</feature>
<proteinExistence type="predicted"/>
<dbReference type="SUPFAM" id="SSF47240">
    <property type="entry name" value="Ferritin-like"/>
    <property type="match status" value="1"/>
</dbReference>
<organism evidence="2 3">
    <name type="scientific">Arenibacter aquaticus</name>
    <dbReference type="NCBI Taxonomy" id="2489054"/>
    <lineage>
        <taxon>Bacteria</taxon>
        <taxon>Pseudomonadati</taxon>
        <taxon>Bacteroidota</taxon>
        <taxon>Flavobacteriia</taxon>
        <taxon>Flavobacteriales</taxon>
        <taxon>Flavobacteriaceae</taxon>
        <taxon>Arenibacter</taxon>
    </lineage>
</organism>
<dbReference type="Proteomes" id="UP000267585">
    <property type="component" value="Unassembled WGS sequence"/>
</dbReference>